<evidence type="ECO:0000313" key="2">
    <source>
        <dbReference type="Proteomes" id="UP000191980"/>
    </source>
</evidence>
<comment type="caution">
    <text evidence="1">The sequence shown here is derived from an EMBL/GenBank/DDBJ whole genome shotgun (WGS) entry which is preliminary data.</text>
</comment>
<dbReference type="Proteomes" id="UP000191980">
    <property type="component" value="Unassembled WGS sequence"/>
</dbReference>
<name>A0A1V8M8R0_9GAMM</name>
<dbReference type="InterPro" id="IPR027417">
    <property type="entry name" value="P-loop_NTPase"/>
</dbReference>
<organism evidence="1 2">
    <name type="scientific">Methyloprofundus sedimenti</name>
    <dbReference type="NCBI Taxonomy" id="1420851"/>
    <lineage>
        <taxon>Bacteria</taxon>
        <taxon>Pseudomonadati</taxon>
        <taxon>Pseudomonadota</taxon>
        <taxon>Gammaproteobacteria</taxon>
        <taxon>Methylococcales</taxon>
        <taxon>Methylococcaceae</taxon>
        <taxon>Methyloprofundus</taxon>
    </lineage>
</organism>
<protein>
    <recommendedName>
        <fullName evidence="3">Sulfotransferase domain-containing protein</fullName>
    </recommendedName>
</protein>
<dbReference type="AlphaFoldDB" id="A0A1V8M8R0"/>
<evidence type="ECO:0000313" key="1">
    <source>
        <dbReference type="EMBL" id="OQK17898.1"/>
    </source>
</evidence>
<reference evidence="1 2" key="1">
    <citation type="submission" date="2015-12" db="EMBL/GenBank/DDBJ databases">
        <authorList>
            <person name="Shamseldin A."/>
            <person name="Moawad H."/>
            <person name="Abd El-Rahim W.M."/>
            <person name="Sadowsky M.J."/>
        </authorList>
    </citation>
    <scope>NUCLEOTIDE SEQUENCE [LARGE SCALE GENOMIC DNA]</scope>
    <source>
        <strain evidence="1 2">WF1</strain>
    </source>
</reference>
<dbReference type="EMBL" id="LPUF01000001">
    <property type="protein sequence ID" value="OQK17898.1"/>
    <property type="molecule type" value="Genomic_DNA"/>
</dbReference>
<dbReference type="Gene3D" id="3.40.50.300">
    <property type="entry name" value="P-loop containing nucleotide triphosphate hydrolases"/>
    <property type="match status" value="1"/>
</dbReference>
<proteinExistence type="predicted"/>
<sequence>MDIFPEEQILIMSFDDLKNNQELFLKRLFDFLDIEAVTINDKQKKNAASIQKYSFLNTIIKCLKLNVIISTIIPKSLIQSTKSVLTNTEPIPKMSSADKEILLPYFKSDLEKLQVLIDADISSWYK</sequence>
<evidence type="ECO:0008006" key="3">
    <source>
        <dbReference type="Google" id="ProtNLM"/>
    </source>
</evidence>
<dbReference type="SUPFAM" id="SSF52540">
    <property type="entry name" value="P-loop containing nucleoside triphosphate hydrolases"/>
    <property type="match status" value="1"/>
</dbReference>
<keyword evidence="2" id="KW-1185">Reference proteome</keyword>
<gene>
    <name evidence="1" type="ORF">AU255_08565</name>
</gene>
<accession>A0A1V8M8R0</accession>
<dbReference type="STRING" id="1420851.AU255_08565"/>